<feature type="region of interest" description="Disordered" evidence="1">
    <location>
        <begin position="1"/>
        <end position="102"/>
    </location>
</feature>
<feature type="compositionally biased region" description="Pro residues" evidence="1">
    <location>
        <begin position="80"/>
        <end position="89"/>
    </location>
</feature>
<feature type="compositionally biased region" description="Basic and acidic residues" evidence="1">
    <location>
        <begin position="1"/>
        <end position="22"/>
    </location>
</feature>
<dbReference type="RefSeq" id="WP_138772032.1">
    <property type="nucleotide sequence ID" value="NZ_JBHSSX010000102.1"/>
</dbReference>
<protein>
    <submittedName>
        <fullName evidence="2">Uncharacterized protein</fullName>
    </submittedName>
</protein>
<evidence type="ECO:0000313" key="2">
    <source>
        <dbReference type="EMBL" id="TMW13438.1"/>
    </source>
</evidence>
<keyword evidence="3" id="KW-1185">Reference proteome</keyword>
<feature type="compositionally biased region" description="Low complexity" evidence="1">
    <location>
        <begin position="90"/>
        <end position="101"/>
    </location>
</feature>
<organism evidence="2 3">
    <name type="scientific">Alloalcanivorax gelatiniphagus</name>
    <dbReference type="NCBI Taxonomy" id="1194167"/>
    <lineage>
        <taxon>Bacteria</taxon>
        <taxon>Pseudomonadati</taxon>
        <taxon>Pseudomonadota</taxon>
        <taxon>Gammaproteobacteria</taxon>
        <taxon>Oceanospirillales</taxon>
        <taxon>Alcanivoracaceae</taxon>
        <taxon>Alloalcanivorax</taxon>
    </lineage>
</organism>
<accession>A0ABY2XNB8</accession>
<name>A0ABY2XNB8_9GAMM</name>
<proteinExistence type="predicted"/>
<comment type="caution">
    <text evidence="2">The sequence shown here is derived from an EMBL/GenBank/DDBJ whole genome shotgun (WGS) entry which is preliminary data.</text>
</comment>
<feature type="compositionally biased region" description="Polar residues" evidence="1">
    <location>
        <begin position="31"/>
        <end position="42"/>
    </location>
</feature>
<gene>
    <name evidence="2" type="ORF">FGS76_07680</name>
</gene>
<feature type="compositionally biased region" description="Low complexity" evidence="1">
    <location>
        <begin position="64"/>
        <end position="79"/>
    </location>
</feature>
<reference evidence="2 3" key="1">
    <citation type="submission" date="2019-05" db="EMBL/GenBank/DDBJ databases">
        <title>Genome of Alcanivorax gelatiniphagus, an oil degrading marine bacteria.</title>
        <authorList>
            <person name="Kwon K.K."/>
        </authorList>
    </citation>
    <scope>NUCLEOTIDE SEQUENCE [LARGE SCALE GENOMIC DNA]</scope>
    <source>
        <strain evidence="2 3">MEBiC 08158</strain>
    </source>
</reference>
<dbReference type="Proteomes" id="UP000739180">
    <property type="component" value="Unassembled WGS sequence"/>
</dbReference>
<feature type="compositionally biased region" description="Basic and acidic residues" evidence="1">
    <location>
        <begin position="54"/>
        <end position="63"/>
    </location>
</feature>
<evidence type="ECO:0000313" key="3">
    <source>
        <dbReference type="Proteomes" id="UP000739180"/>
    </source>
</evidence>
<sequence length="151" mass="16124">MPKTYDEQSGFRKKTGEKDFKIRRVGGRSESAATPTSSNRDTGWTLLDQVAGKPRSEMPEERPAGFATATVGASAAVSAPPEPIPPEPVAPAGAPEPAATSQRFRSLLSGPVERSPQAVSGAYNGTPLKALLRRIAERQASHRPAGFDEWR</sequence>
<evidence type="ECO:0000256" key="1">
    <source>
        <dbReference type="SAM" id="MobiDB-lite"/>
    </source>
</evidence>
<dbReference type="EMBL" id="VCQT01000025">
    <property type="protein sequence ID" value="TMW13438.1"/>
    <property type="molecule type" value="Genomic_DNA"/>
</dbReference>